<reference evidence="3" key="1">
    <citation type="submission" date="2022-11" db="EMBL/GenBank/DDBJ databases">
        <title>Centuries of genome instability and evolution in soft-shell clam transmissible cancer (bioRxiv).</title>
        <authorList>
            <person name="Hart S.F.M."/>
            <person name="Yonemitsu M.A."/>
            <person name="Giersch R.M."/>
            <person name="Beal B.F."/>
            <person name="Arriagada G."/>
            <person name="Davis B.W."/>
            <person name="Ostrander E.A."/>
            <person name="Goff S.P."/>
            <person name="Metzger M.J."/>
        </authorList>
    </citation>
    <scope>NUCLEOTIDE SEQUENCE</scope>
    <source>
        <strain evidence="3">MELC-2E11</strain>
        <tissue evidence="3">Siphon/mantle</tissue>
    </source>
</reference>
<organism evidence="3 4">
    <name type="scientific">Mya arenaria</name>
    <name type="common">Soft-shell clam</name>
    <dbReference type="NCBI Taxonomy" id="6604"/>
    <lineage>
        <taxon>Eukaryota</taxon>
        <taxon>Metazoa</taxon>
        <taxon>Spiralia</taxon>
        <taxon>Lophotrochozoa</taxon>
        <taxon>Mollusca</taxon>
        <taxon>Bivalvia</taxon>
        <taxon>Autobranchia</taxon>
        <taxon>Heteroconchia</taxon>
        <taxon>Euheterodonta</taxon>
        <taxon>Imparidentia</taxon>
        <taxon>Neoheterodontei</taxon>
        <taxon>Myida</taxon>
        <taxon>Myoidea</taxon>
        <taxon>Myidae</taxon>
        <taxon>Mya</taxon>
    </lineage>
</organism>
<evidence type="ECO:0000259" key="1">
    <source>
        <dbReference type="PROSITE" id="PS50404"/>
    </source>
</evidence>
<dbReference type="InterPro" id="IPR036282">
    <property type="entry name" value="Glutathione-S-Trfase_C_sf"/>
</dbReference>
<dbReference type="PANTHER" id="PTHR11571:SF150">
    <property type="entry name" value="GLUTATHIONE S-TRANSFERASE"/>
    <property type="match status" value="1"/>
</dbReference>
<dbReference type="PROSITE" id="PS50405">
    <property type="entry name" value="GST_CTER"/>
    <property type="match status" value="1"/>
</dbReference>
<gene>
    <name evidence="3" type="ORF">MAR_011264</name>
</gene>
<feature type="domain" description="GST C-terminal" evidence="2">
    <location>
        <begin position="36"/>
        <end position="165"/>
    </location>
</feature>
<dbReference type="SUPFAM" id="SSF52833">
    <property type="entry name" value="Thioredoxin-like"/>
    <property type="match status" value="1"/>
</dbReference>
<dbReference type="Proteomes" id="UP001164746">
    <property type="component" value="Chromosome 14"/>
</dbReference>
<dbReference type="Pfam" id="PF14497">
    <property type="entry name" value="GST_C_3"/>
    <property type="match status" value="1"/>
</dbReference>
<feature type="domain" description="GST N-terminal" evidence="1">
    <location>
        <begin position="1"/>
        <end position="34"/>
    </location>
</feature>
<dbReference type="InterPro" id="IPR040079">
    <property type="entry name" value="Glutathione_S-Trfase"/>
</dbReference>
<dbReference type="EMBL" id="CP111025">
    <property type="protein sequence ID" value="WAR25560.1"/>
    <property type="molecule type" value="Genomic_DNA"/>
</dbReference>
<dbReference type="InterPro" id="IPR004045">
    <property type="entry name" value="Glutathione_S-Trfase_N"/>
</dbReference>
<dbReference type="InterPro" id="IPR050213">
    <property type="entry name" value="GST_superfamily"/>
</dbReference>
<keyword evidence="4" id="KW-1185">Reference proteome</keyword>
<name>A0ABY7FU95_MYAAR</name>
<dbReference type="Gene3D" id="1.20.1050.130">
    <property type="match status" value="1"/>
</dbReference>
<accession>A0ABY7FU95</accession>
<dbReference type="InterPro" id="IPR036249">
    <property type="entry name" value="Thioredoxin-like_sf"/>
</dbReference>
<protein>
    <submittedName>
        <fullName evidence="3">SCR11-like protein</fullName>
    </submittedName>
</protein>
<dbReference type="PROSITE" id="PS50404">
    <property type="entry name" value="GST_NTER"/>
    <property type="match status" value="1"/>
</dbReference>
<dbReference type="SFLD" id="SFLDS00019">
    <property type="entry name" value="Glutathione_Transferase_(cytos"/>
    <property type="match status" value="1"/>
</dbReference>
<dbReference type="SUPFAM" id="SSF47616">
    <property type="entry name" value="GST C-terminal domain-like"/>
    <property type="match status" value="1"/>
</dbReference>
<proteinExistence type="predicted"/>
<dbReference type="Pfam" id="PF02798">
    <property type="entry name" value="GST_N"/>
    <property type="match status" value="1"/>
</dbReference>
<dbReference type="CDD" id="cd03192">
    <property type="entry name" value="GST_C_Sigma_like"/>
    <property type="match status" value="1"/>
</dbReference>
<evidence type="ECO:0000313" key="3">
    <source>
        <dbReference type="EMBL" id="WAR25560.1"/>
    </source>
</evidence>
<sequence length="165" mass="18893">MPLEALPVLEIDGKKFCQSIAIVHYLAREFGLMGSNNMEALVIEELLEIFTEITIKHLMKMYHEKDHEKKVDLMKTIKETVMPRYIAFIEERLKENNGGKGFYVGDKVSVADLALYNTMFNLKKSMGKEGQDPFEGSNLLNAFYERVASLPNIAAWEKARPQTDM</sequence>
<evidence type="ECO:0000259" key="2">
    <source>
        <dbReference type="PROSITE" id="PS50405"/>
    </source>
</evidence>
<dbReference type="PANTHER" id="PTHR11571">
    <property type="entry name" value="GLUTATHIONE S-TRANSFERASE"/>
    <property type="match status" value="1"/>
</dbReference>
<evidence type="ECO:0000313" key="4">
    <source>
        <dbReference type="Proteomes" id="UP001164746"/>
    </source>
</evidence>
<dbReference type="InterPro" id="IPR004046">
    <property type="entry name" value="GST_C"/>
</dbReference>
<dbReference type="InterPro" id="IPR010987">
    <property type="entry name" value="Glutathione-S-Trfase_C-like"/>
</dbReference>